<keyword evidence="1" id="KW-0732">Signal</keyword>
<accession>A0A8J2T2P4</accession>
<comment type="caution">
    <text evidence="4">The sequence shown here is derived from an EMBL/GenBank/DDBJ whole genome shotgun (WGS) entry which is preliminary data.</text>
</comment>
<dbReference type="EMBL" id="CAKKNE010000006">
    <property type="protein sequence ID" value="CAH0379673.1"/>
    <property type="molecule type" value="Genomic_DNA"/>
</dbReference>
<feature type="domain" description="Coenzyme F420 hydrogenase/dehydrogenase beta subunit C-terminal" evidence="3">
    <location>
        <begin position="184"/>
        <end position="352"/>
    </location>
</feature>
<dbReference type="GO" id="GO:0052592">
    <property type="term" value="F:oxidoreductase activity, acting on CH or CH2 groups, with an iron-sulfur protein as acceptor"/>
    <property type="evidence" value="ECO:0007669"/>
    <property type="project" value="TreeGrafter"/>
</dbReference>
<dbReference type="OrthoDB" id="191568at2759"/>
<reference evidence="4" key="1">
    <citation type="submission" date="2021-11" db="EMBL/GenBank/DDBJ databases">
        <authorList>
            <consortium name="Genoscope - CEA"/>
            <person name="William W."/>
        </authorList>
    </citation>
    <scope>NUCLEOTIDE SEQUENCE</scope>
</reference>
<dbReference type="Proteomes" id="UP000789595">
    <property type="component" value="Unassembled WGS sequence"/>
</dbReference>
<evidence type="ECO:0000313" key="4">
    <source>
        <dbReference type="EMBL" id="CAH0379673.1"/>
    </source>
</evidence>
<name>A0A8J2T2P4_9STRA</name>
<protein>
    <recommendedName>
        <fullName evidence="6">Coenzyme F420 hydrogenase/dehydrogenase beta subunit N-terminal domain-containing protein</fullName>
    </recommendedName>
</protein>
<evidence type="ECO:0000259" key="2">
    <source>
        <dbReference type="Pfam" id="PF04422"/>
    </source>
</evidence>
<gene>
    <name evidence="4" type="ORF">PECAL_6P13020</name>
</gene>
<feature type="domain" description="Coenzyme F420 hydrogenase/dehydrogenase beta subunit N-terminal" evidence="2">
    <location>
        <begin position="109"/>
        <end position="174"/>
    </location>
</feature>
<evidence type="ECO:0000259" key="3">
    <source>
        <dbReference type="Pfam" id="PF04432"/>
    </source>
</evidence>
<evidence type="ECO:0000256" key="1">
    <source>
        <dbReference type="SAM" id="SignalP"/>
    </source>
</evidence>
<keyword evidence="5" id="KW-1185">Reference proteome</keyword>
<dbReference type="InterPro" id="IPR045220">
    <property type="entry name" value="FRHB/FDHB/HCAR-like"/>
</dbReference>
<sequence>MPQLHAAAAVLLLAAAEALSTTTTPRAITGAWPQAFPAKDLCSNCGLCKTDVGIASVTDSCAFIGDGMARAEGLEERVHGRSRAYDASNLDEAYFGVHDEILLARGNVGGAQWTGVATGIALAWLEAGEVDAVVVAGSSEDGFGSPEPVLCRTKEDVLRGRRVKPSLCPSLAILDQVRDDASIKRLLFCGVGCSVQALRGINKGDPVKALNLDELYVLGTHCVDNSPTPEAAKKFVSTLPGVGEERADDVLAYEFMADFRVHARLRGSDEEETVKPAYMTLPPSIGVPSIAPSCFSCFDYTNGLADVVVGYMGAPFDAKRDEMTTAPLMVTVRNERGRRMLDTAVASGRVEILQRGGVGGRELPSTGDRRSITVKTVQGDSMVKTLLEPDFVAGNQGAPPFVANILADVIARTLPTGLEFARYSIDYHYIRNQLFCDDRMGTRATRHVPSYARAICEPYAEDVEALKNPPPPEPSPLWYLVFGGRFQR</sequence>
<dbReference type="PANTHER" id="PTHR31332:SF0">
    <property type="entry name" value="7-HYDROXYMETHYL CHLOROPHYLL A REDUCTASE, CHLOROPLASTIC"/>
    <property type="match status" value="1"/>
</dbReference>
<proteinExistence type="predicted"/>
<evidence type="ECO:0008006" key="6">
    <source>
        <dbReference type="Google" id="ProtNLM"/>
    </source>
</evidence>
<dbReference type="Pfam" id="PF04422">
    <property type="entry name" value="FrhB_FdhB_N"/>
    <property type="match status" value="1"/>
</dbReference>
<organism evidence="4 5">
    <name type="scientific">Pelagomonas calceolata</name>
    <dbReference type="NCBI Taxonomy" id="35677"/>
    <lineage>
        <taxon>Eukaryota</taxon>
        <taxon>Sar</taxon>
        <taxon>Stramenopiles</taxon>
        <taxon>Ochrophyta</taxon>
        <taxon>Pelagophyceae</taxon>
        <taxon>Pelagomonadales</taxon>
        <taxon>Pelagomonadaceae</taxon>
        <taxon>Pelagomonas</taxon>
    </lineage>
</organism>
<dbReference type="InterPro" id="IPR007525">
    <property type="entry name" value="FrhB_FdhB_C"/>
</dbReference>
<dbReference type="Pfam" id="PF04432">
    <property type="entry name" value="FrhB_FdhB_C"/>
    <property type="match status" value="1"/>
</dbReference>
<feature type="signal peptide" evidence="1">
    <location>
        <begin position="1"/>
        <end position="18"/>
    </location>
</feature>
<feature type="chain" id="PRO_5035318806" description="Coenzyme F420 hydrogenase/dehydrogenase beta subunit N-terminal domain-containing protein" evidence="1">
    <location>
        <begin position="19"/>
        <end position="488"/>
    </location>
</feature>
<dbReference type="AlphaFoldDB" id="A0A8J2T2P4"/>
<evidence type="ECO:0000313" key="5">
    <source>
        <dbReference type="Proteomes" id="UP000789595"/>
    </source>
</evidence>
<dbReference type="InterPro" id="IPR007516">
    <property type="entry name" value="Co_F420_Hydgase/DH_bsu_N"/>
</dbReference>
<dbReference type="PANTHER" id="PTHR31332">
    <property type="entry name" value="7-HYDROXYMETHYL CHLOROPHYLL A REDUCTASE, CHLOROPLASTIC"/>
    <property type="match status" value="1"/>
</dbReference>